<evidence type="ECO:0000313" key="1">
    <source>
        <dbReference type="EMBL" id="KAJ7309451.1"/>
    </source>
</evidence>
<dbReference type="Gene3D" id="3.20.20.60">
    <property type="entry name" value="Phosphoenolpyruvate-binding domains"/>
    <property type="match status" value="1"/>
</dbReference>
<gene>
    <name evidence="1" type="ORF">DFH08DRAFT_1049760</name>
</gene>
<dbReference type="GO" id="GO:0003824">
    <property type="term" value="F:catalytic activity"/>
    <property type="evidence" value="ECO:0007669"/>
    <property type="project" value="InterPro"/>
</dbReference>
<protein>
    <submittedName>
        <fullName evidence="1">Phosphoenolpyruvate phosphomutase-domain-containing protein</fullName>
    </submittedName>
</protein>
<dbReference type="Pfam" id="PF13714">
    <property type="entry name" value="PEP_mutase"/>
    <property type="match status" value="1"/>
</dbReference>
<accession>A0AAD6Z6H2</accession>
<name>A0AAD6Z6H2_9AGAR</name>
<dbReference type="InterPro" id="IPR015813">
    <property type="entry name" value="Pyrv/PenolPyrv_kinase-like_dom"/>
</dbReference>
<reference evidence="1" key="1">
    <citation type="submission" date="2023-03" db="EMBL/GenBank/DDBJ databases">
        <title>Massive genome expansion in bonnet fungi (Mycena s.s.) driven by repeated elements and novel gene families across ecological guilds.</title>
        <authorList>
            <consortium name="Lawrence Berkeley National Laboratory"/>
            <person name="Harder C.B."/>
            <person name="Miyauchi S."/>
            <person name="Viragh M."/>
            <person name="Kuo A."/>
            <person name="Thoen E."/>
            <person name="Andreopoulos B."/>
            <person name="Lu D."/>
            <person name="Skrede I."/>
            <person name="Drula E."/>
            <person name="Henrissat B."/>
            <person name="Morin E."/>
            <person name="Kohler A."/>
            <person name="Barry K."/>
            <person name="LaButti K."/>
            <person name="Morin E."/>
            <person name="Salamov A."/>
            <person name="Lipzen A."/>
            <person name="Mereny Z."/>
            <person name="Hegedus B."/>
            <person name="Baldrian P."/>
            <person name="Stursova M."/>
            <person name="Weitz H."/>
            <person name="Taylor A."/>
            <person name="Grigoriev I.V."/>
            <person name="Nagy L.G."/>
            <person name="Martin F."/>
            <person name="Kauserud H."/>
        </authorList>
    </citation>
    <scope>NUCLEOTIDE SEQUENCE</scope>
    <source>
        <strain evidence="1">CBHHK002</strain>
    </source>
</reference>
<dbReference type="AlphaFoldDB" id="A0AAD6Z6H2"/>
<dbReference type="InterPro" id="IPR040442">
    <property type="entry name" value="Pyrv_kinase-like_dom_sf"/>
</dbReference>
<dbReference type="SUPFAM" id="SSF51621">
    <property type="entry name" value="Phosphoenolpyruvate/pyruvate domain"/>
    <property type="match status" value="1"/>
</dbReference>
<comment type="caution">
    <text evidence="1">The sequence shown here is derived from an EMBL/GenBank/DDBJ whole genome shotgun (WGS) entry which is preliminary data.</text>
</comment>
<dbReference type="InterPro" id="IPR039556">
    <property type="entry name" value="ICL/PEPM"/>
</dbReference>
<proteinExistence type="predicted"/>
<organism evidence="1 2">
    <name type="scientific">Mycena albidolilacea</name>
    <dbReference type="NCBI Taxonomy" id="1033008"/>
    <lineage>
        <taxon>Eukaryota</taxon>
        <taxon>Fungi</taxon>
        <taxon>Dikarya</taxon>
        <taxon>Basidiomycota</taxon>
        <taxon>Agaricomycotina</taxon>
        <taxon>Agaricomycetes</taxon>
        <taxon>Agaricomycetidae</taxon>
        <taxon>Agaricales</taxon>
        <taxon>Marasmiineae</taxon>
        <taxon>Mycenaceae</taxon>
        <taxon>Mycena</taxon>
    </lineage>
</organism>
<dbReference type="PANTHER" id="PTHR42905">
    <property type="entry name" value="PHOSPHOENOLPYRUVATE CARBOXYLASE"/>
    <property type="match status" value="1"/>
</dbReference>
<dbReference type="CDD" id="cd00377">
    <property type="entry name" value="ICL_PEPM"/>
    <property type="match status" value="1"/>
</dbReference>
<keyword evidence="2" id="KW-1185">Reference proteome</keyword>
<dbReference type="EMBL" id="JARIHO010000081">
    <property type="protein sequence ID" value="KAJ7309451.1"/>
    <property type="molecule type" value="Genomic_DNA"/>
</dbReference>
<dbReference type="PANTHER" id="PTHR42905:SF16">
    <property type="entry name" value="CARBOXYPHOSPHONOENOLPYRUVATE PHOSPHONOMUTASE-LIKE PROTEIN (AFU_ORTHOLOGUE AFUA_5G07230)"/>
    <property type="match status" value="1"/>
</dbReference>
<sequence>MDRAEQNALAQQFAAMHNPKDLLMLCNAFDGGSARAIASNPRAKAIASASYAAAIVSGSADDDLTLDDNLAAVRGIIAAGVRATPKKPVTIDLQDGYGDQLARAIEEIIKLGAVGCNIEDFDRRTNALWSVDEAAARVALAKKVAARCGVPDFVVNARCDALFQGADAGMDSVIRRGKTYLAAGATTVFVWGGGGGRGVSSSEIKRLVDEFGGMLNVSMIQGEGFLKKDQIQALGVARVSMGPGLYIKALKAFSSEVDAILGV</sequence>
<evidence type="ECO:0000313" key="2">
    <source>
        <dbReference type="Proteomes" id="UP001218218"/>
    </source>
</evidence>
<dbReference type="Proteomes" id="UP001218218">
    <property type="component" value="Unassembled WGS sequence"/>
</dbReference>